<evidence type="ECO:0000256" key="1">
    <source>
        <dbReference type="SAM" id="MobiDB-lite"/>
    </source>
</evidence>
<protein>
    <recommendedName>
        <fullName evidence="3">Zinc finger GRF-type domain-containing protein</fullName>
    </recommendedName>
</protein>
<dbReference type="InterPro" id="IPR045883">
    <property type="entry name" value="At4g13530-like"/>
</dbReference>
<reference evidence="2" key="1">
    <citation type="journal article" date="2013" name="Nature">
        <title>Draft genome of the wheat A-genome progenitor Triticum urartu.</title>
        <authorList>
            <person name="Ling H.Q."/>
            <person name="Zhao S."/>
            <person name="Liu D."/>
            <person name="Wang J."/>
            <person name="Sun H."/>
            <person name="Zhang C."/>
            <person name="Fan H."/>
            <person name="Li D."/>
            <person name="Dong L."/>
            <person name="Tao Y."/>
            <person name="Gao C."/>
            <person name="Wu H."/>
            <person name="Li Y."/>
            <person name="Cui Y."/>
            <person name="Guo X."/>
            <person name="Zheng S."/>
            <person name="Wang B."/>
            <person name="Yu K."/>
            <person name="Liang Q."/>
            <person name="Yang W."/>
            <person name="Lou X."/>
            <person name="Chen J."/>
            <person name="Feng M."/>
            <person name="Jian J."/>
            <person name="Zhang X."/>
            <person name="Luo G."/>
            <person name="Jiang Y."/>
            <person name="Liu J."/>
            <person name="Wang Z."/>
            <person name="Sha Y."/>
            <person name="Zhang B."/>
            <person name="Wu H."/>
            <person name="Tang D."/>
            <person name="Shen Q."/>
            <person name="Xue P."/>
            <person name="Zou S."/>
            <person name="Wang X."/>
            <person name="Liu X."/>
            <person name="Wang F."/>
            <person name="Yang Y."/>
            <person name="An X."/>
            <person name="Dong Z."/>
            <person name="Zhang K."/>
            <person name="Zhang X."/>
            <person name="Luo M.C."/>
            <person name="Dvorak J."/>
            <person name="Tong Y."/>
            <person name="Wang J."/>
            <person name="Yang H."/>
            <person name="Li Z."/>
            <person name="Wang D."/>
            <person name="Zhang A."/>
            <person name="Wang J."/>
        </authorList>
    </citation>
    <scope>NUCLEOTIDE SEQUENCE</scope>
</reference>
<evidence type="ECO:0008006" key="3">
    <source>
        <dbReference type="Google" id="ProtNLM"/>
    </source>
</evidence>
<organism evidence="2">
    <name type="scientific">Triticum urartu</name>
    <name type="common">Red wild einkorn</name>
    <name type="synonym">Crithodium urartu</name>
    <dbReference type="NCBI Taxonomy" id="4572"/>
    <lineage>
        <taxon>Eukaryota</taxon>
        <taxon>Viridiplantae</taxon>
        <taxon>Streptophyta</taxon>
        <taxon>Embryophyta</taxon>
        <taxon>Tracheophyta</taxon>
        <taxon>Spermatophyta</taxon>
        <taxon>Magnoliopsida</taxon>
        <taxon>Liliopsida</taxon>
        <taxon>Poales</taxon>
        <taxon>Poaceae</taxon>
        <taxon>BOP clade</taxon>
        <taxon>Pooideae</taxon>
        <taxon>Triticodae</taxon>
        <taxon>Triticeae</taxon>
        <taxon>Triticinae</taxon>
        <taxon>Triticum</taxon>
    </lineage>
</organism>
<proteinExistence type="predicted"/>
<dbReference type="PANTHER" id="PTHR33646:SF8">
    <property type="entry name" value="OS07G0204100 PROTEIN"/>
    <property type="match status" value="1"/>
</dbReference>
<dbReference type="eggNOG" id="ENOG502RYG5">
    <property type="taxonomic scope" value="Eukaryota"/>
</dbReference>
<name>M7ZS86_TRIUA</name>
<feature type="region of interest" description="Disordered" evidence="1">
    <location>
        <begin position="117"/>
        <end position="152"/>
    </location>
</feature>
<evidence type="ECO:0000313" key="2">
    <source>
        <dbReference type="EMBL" id="EMS55240.1"/>
    </source>
</evidence>
<dbReference type="AlphaFoldDB" id="M7ZS86"/>
<sequence length="426" mass="47013">MEGGGVPSAQDVWDWEVLPDEHRSFYAETRAASRAHDGGEVLADHETEEPILPPPSQVDADNVDECKDIGVDVDVVPAGARSTQEDEEPAAPELLVSDGDGEEKFQPCVDAKEVDDDGKQMAAAEAVESELPPHEFAAGEEEEGKKEEDGAPPECVVFSVGKLRVNAVGALCSFGVAAATVCENSAGGAADIEAEPGYVIYDGGRRVHKGQHIVRWLLRRLLIHPPVIQLSDQAQAAGFNYVDLMKKKLAHIRDPMNDDNEAKKKELAELIEYLLELDEIQCMQRGIFEHALDRAFLRLEREGMVGMSSTSSSVAANVDSVGIVQFQSEFYIPDLTFCGLEVRSTRWCPGHGLIRARRVAWGGASSGRRFLGCPLDLHDECDWVIWIDPPPTERVVRAFEELHAGLEKSWLKAHDLERRVMRRTRN</sequence>
<dbReference type="PANTHER" id="PTHR33646">
    <property type="entry name" value="GB|AAF00631.1"/>
    <property type="match status" value="1"/>
</dbReference>
<accession>M7ZS86</accession>
<gene>
    <name evidence="2" type="ORF">TRIUR3_18665</name>
</gene>
<dbReference type="EMBL" id="KD172899">
    <property type="protein sequence ID" value="EMS55240.1"/>
    <property type="molecule type" value="Genomic_DNA"/>
</dbReference>